<comment type="caution">
    <text evidence="1">The sequence shown here is derived from an EMBL/GenBank/DDBJ whole genome shotgun (WGS) entry which is preliminary data.</text>
</comment>
<dbReference type="EMBL" id="JANBPG010000016">
    <property type="protein sequence ID" value="KAJ1901750.1"/>
    <property type="molecule type" value="Genomic_DNA"/>
</dbReference>
<protein>
    <submittedName>
        <fullName evidence="1">Dicer-like protein 1</fullName>
    </submittedName>
</protein>
<name>A0ACC1IW29_9FUNG</name>
<dbReference type="Proteomes" id="UP001150581">
    <property type="component" value="Unassembled WGS sequence"/>
</dbReference>
<reference evidence="1" key="1">
    <citation type="submission" date="2022-07" db="EMBL/GenBank/DDBJ databases">
        <title>Phylogenomic reconstructions and comparative analyses of Kickxellomycotina fungi.</title>
        <authorList>
            <person name="Reynolds N.K."/>
            <person name="Stajich J.E."/>
            <person name="Barry K."/>
            <person name="Grigoriev I.V."/>
            <person name="Crous P."/>
            <person name="Smith M.E."/>
        </authorList>
    </citation>
    <scope>NUCLEOTIDE SEQUENCE</scope>
    <source>
        <strain evidence="1">Benny 63K</strain>
    </source>
</reference>
<gene>
    <name evidence="1" type="primary">dcl1</name>
    <name evidence="1" type="ORF">LPJ66_000531</name>
</gene>
<keyword evidence="2" id="KW-1185">Reference proteome</keyword>
<evidence type="ECO:0000313" key="2">
    <source>
        <dbReference type="Proteomes" id="UP001150581"/>
    </source>
</evidence>
<organism evidence="1 2">
    <name type="scientific">Kickxella alabastrina</name>
    <dbReference type="NCBI Taxonomy" id="61397"/>
    <lineage>
        <taxon>Eukaryota</taxon>
        <taxon>Fungi</taxon>
        <taxon>Fungi incertae sedis</taxon>
        <taxon>Zoopagomycota</taxon>
        <taxon>Kickxellomycotina</taxon>
        <taxon>Kickxellomycetes</taxon>
        <taxon>Kickxellales</taxon>
        <taxon>Kickxellaceae</taxon>
        <taxon>Kickxella</taxon>
    </lineage>
</organism>
<proteinExistence type="predicted"/>
<sequence length="2010" mass="221194">MMITDEPGVAASSRNNSNSNNGGSDGNDSTDNTHITLKPRDYQLALFREALNSNSIVMLETGTGKTLVSVMLIQWFAQRANSQVEQAIGPTTYIGIGEQTVPARRKVRVFLNNTVELVYQQARVISENTNQKVHSFVGAMGIHDWDETAWSGKWASASVLVMTHQVLLNALRAGRARLSDIDLLIFDECHHARGHHPYALIMREFYDHCEPKDRPHIFGMTASPLNAHQTAEDSVMHLQAILNSQICTVDLTTRSHTSGTQQQQQTSLCYEYLLPPDFGHTPLTVSLAEGCSGSKAVGSAMKYLSVVLLLLGPFGVDQMWHHFIRQWHRKVLTRPAASRRPPKRSAMPMPVSVSASVLSEKLTPSIGTMTLNARRGDDEKKGGLDYDNDVDDEDEEDVDGEDMNTTNSDKILADFEHPTATIASNQPASKEGAAENPLQDALYLKRALHIDSKFGGGPFRSVDFGLDISSQHPSLRPDVHPESYTEQQQDVHPTPLLRSISASCEPWDQVRSQLSPQVNRLLSILHQWSDRPTELRGIVFTSRRVTAVLLTYIVSRISEFSYIRTEVLLGGSTKAGSSIINRPVRSGSVRAANQAVLADFASGRLNLIFATQVAEEGVDIQPCNLVIRFDMPQTTTSLIQSRGRARMANSQFIVMVPEIDSEEKSALEGAEIPAGAPAVISCDRPVEKLADENDMDLDDNTEPSIGSTILPQRAVKTQPKTYTDYLQLVMLEECLRDWCLAESQANDRKSTDGMVTSTRSHAEYGRLLGRLGVLLLIDNNADVDAEGKEEPWIEHRDSAGRVYTIMSTKACITYMSAGPIIFQYVQSLPQDDFCKLVPIIDYEEKVLEQEQQGGLEGGTVIRKKNPKPLRVSVFRCVITFPANAALRVVVGPFMPKKKLAKQVATYRAAKKLHQLGAIDDNLLPVIVVGPDFSDMDMDIASAQKSGSKAKGSRSSVEEYATAIPPQFVQPARAPANHPGYIAEAAKAFENDVAEYTPIPWHLHLFWLQHPSSPTPMRLVLATVQVLPPDTAVPLYVSQYTKENKSIDKTQTFIRPLYLGQQTLSAADVDMLASFSSKLMMRAINAALVWNTAEIGALIAPPLPDGLGIDFVVAENCFKDRSPIFNRTNGDFAQCENLVVLDGLDYGRAKIVTKVCHDADLHTNLAVYHARGGKMGPEYALARPTEIPAFASSESEKRKKSKVSARFSVRTMAEWSKIKTSTHLLPRGKIGHGVPLFRVKPVPLTYNYLFAVDMSNVPPKQEEADEGVVNSTGASESSNLPYPDVIYTSPFFCSLDNISLHDINNSSLLPAFFMRLEQVMLANAVKHQLGLTAKVETVRRAITAPNATMDVNYERLETLGDSVLKYISTIMLFVSYPNDHEGLLTSRRGRIVCNANLFLLARRLGLAEYIVAQPFSKRDIRFPGAGWARLLSLPRKWIVASDSDTQGAVKYPPSSHSSSSVSLSDDSSSSSLSSKSTGTIVAAAKVSDSTSQQSRHSQIRRFCIKQQLSEKTVADIVESLLGATILDGGFEGALAAARSFGIVGQSWTSWSRFGTAWKHKEVTRKCGVANLNSLCADLIACTERTPETEELLQEAELDQEDVIFGLASMSISAPGITEWESKLQFAHVQASNLKGQWVKDIERSLGYTFNDRALLLEALTHCSVTDSLSNSYQRLEFLGDAVLDYHVTKRYYDYQPELRPHRITLVKHIVVSNDLFALILVCHGLHKHIRHNSVILAESLRDYEMRLDHARSVWAKSRQLPDSEEHGGVSDVVANISDSENSSGSSSLWEDSMAKATAPRWSEDAAVRPAKFKRVGASSTKNSPNDIYKNLPPECWNIVQAPKVLGDVLESLVGAIYIDSGMDNEVGKTAYERLLCPFLDRFVDSGKLSLHPVIQCLLICQGWGCDQVTWKGRANGDLLEFVNKYICEVKSHGQTLVVGMGESPRHAKFNAANAFLAKIGATAPNALYGDLSAIKSQFSGDTTLEKLLKPVCTCAGIRRAVAEAAAAAANV</sequence>
<evidence type="ECO:0000313" key="1">
    <source>
        <dbReference type="EMBL" id="KAJ1901750.1"/>
    </source>
</evidence>
<accession>A0ACC1IW29</accession>